<accession>A0A3L6L1M7</accession>
<protein>
    <submittedName>
        <fullName evidence="1">Uncharacterized protein</fullName>
    </submittedName>
</protein>
<proteinExistence type="predicted"/>
<gene>
    <name evidence="1" type="ORF">DPX39_090095500</name>
</gene>
<dbReference type="AlphaFoldDB" id="A0A3L6L1M7"/>
<organism evidence="1">
    <name type="scientific">Trypanosoma brucei equiperdum</name>
    <dbReference type="NCBI Taxonomy" id="630700"/>
    <lineage>
        <taxon>Eukaryota</taxon>
        <taxon>Discoba</taxon>
        <taxon>Euglenozoa</taxon>
        <taxon>Kinetoplastea</taxon>
        <taxon>Metakinetoplastina</taxon>
        <taxon>Trypanosomatida</taxon>
        <taxon>Trypanosomatidae</taxon>
        <taxon>Trypanosoma</taxon>
    </lineage>
</organism>
<dbReference type="EMBL" id="QSBY01000009">
    <property type="protein sequence ID" value="RHW70522.1"/>
    <property type="molecule type" value="Genomic_DNA"/>
</dbReference>
<evidence type="ECO:0000313" key="1">
    <source>
        <dbReference type="EMBL" id="RHW70522.1"/>
    </source>
</evidence>
<dbReference type="Proteomes" id="UP000266743">
    <property type="component" value="Chromosome 9"/>
</dbReference>
<sequence>MRSNPLKCAKQSLLVCDDNAVYWLLQTVIVVKEYISLHLRSNELTPGVTPLCCCLPHACARKTWGRGTTVQAAAVALFFFS</sequence>
<comment type="caution">
    <text evidence="1">The sequence shown here is derived from an EMBL/GenBank/DDBJ whole genome shotgun (WGS) entry which is preliminary data.</text>
</comment>
<reference evidence="1" key="1">
    <citation type="submission" date="2018-09" db="EMBL/GenBank/DDBJ databases">
        <title>whole genome sequence of T. equiperdum IVM-t1 strain.</title>
        <authorList>
            <person name="Suganuma K."/>
        </authorList>
    </citation>
    <scope>NUCLEOTIDE SEQUENCE [LARGE SCALE GENOMIC DNA]</scope>
    <source>
        <strain evidence="1">IVM-t1</strain>
    </source>
</reference>
<name>A0A3L6L1M7_9TRYP</name>